<sequence length="285" mass="32617">MLKNLVNQHTFLRSKDNYESSRAVIVGAPLDQTTSFRPGTRMAPKKIRELSYGLEDYSPYLNDSLNDKSFYDAGDIEMPLGNLQKSLELIERIANEIVQDEKIPVFIGGEHLITFPIVRRMALKYPELKIIHFDAHADLRDTLFGEKLSHGTVLRRVCEYIKDRHLYQFGIRSGLKEEFDFAKDHTRTFLYDVKEPFMKVFDELKGFPIYITLDIDVFDPAFAPGTGTPEPGGCTSKEIFEIIQRFKELKIVGFDLVEVSPLTDISERTGILAAKILREVLMCIS</sequence>
<keyword evidence="7" id="KW-1185">Reference proteome</keyword>
<dbReference type="InterPro" id="IPR006035">
    <property type="entry name" value="Ureohydrolase"/>
</dbReference>
<dbReference type="InterPro" id="IPR023696">
    <property type="entry name" value="Ureohydrolase_dom_sf"/>
</dbReference>
<dbReference type="AlphaFoldDB" id="A8F6S5"/>
<evidence type="ECO:0000313" key="7">
    <source>
        <dbReference type="Proteomes" id="UP000002016"/>
    </source>
</evidence>
<dbReference type="Pfam" id="PF00491">
    <property type="entry name" value="Arginase"/>
    <property type="match status" value="1"/>
</dbReference>
<dbReference type="SUPFAM" id="SSF52768">
    <property type="entry name" value="Arginase/deacetylase"/>
    <property type="match status" value="1"/>
</dbReference>
<dbReference type="RefSeq" id="WP_012003335.1">
    <property type="nucleotide sequence ID" value="NC_009828.1"/>
</dbReference>
<keyword evidence="2 4" id="KW-0479">Metal-binding</keyword>
<feature type="binding site" evidence="4">
    <location>
        <position position="111"/>
    </location>
    <ligand>
        <name>Mn(2+)</name>
        <dbReference type="ChEBI" id="CHEBI:29035"/>
        <label>1</label>
    </ligand>
</feature>
<reference evidence="6 7" key="1">
    <citation type="submission" date="2007-08" db="EMBL/GenBank/DDBJ databases">
        <title>Complete sequence of Thermotoga lettingae TMO.</title>
        <authorList>
            <consortium name="US DOE Joint Genome Institute"/>
            <person name="Copeland A."/>
            <person name="Lucas S."/>
            <person name="Lapidus A."/>
            <person name="Barry K."/>
            <person name="Glavina del Rio T."/>
            <person name="Dalin E."/>
            <person name="Tice H."/>
            <person name="Pitluck S."/>
            <person name="Foster B."/>
            <person name="Bruce D."/>
            <person name="Schmutz J."/>
            <person name="Larimer F."/>
            <person name="Land M."/>
            <person name="Hauser L."/>
            <person name="Kyrpides N."/>
            <person name="Mikhailova N."/>
            <person name="Nelson K."/>
            <person name="Gogarten J.P."/>
            <person name="Noll K."/>
            <person name="Richardson P."/>
        </authorList>
    </citation>
    <scope>NUCLEOTIDE SEQUENCE [LARGE SCALE GENOMIC DNA]</scope>
    <source>
        <strain evidence="7">ATCC BAA-301 / DSM 14385 / NBRC 107922 / TMO</strain>
    </source>
</reference>
<name>A8F6S5_PSELT</name>
<dbReference type="STRING" id="416591.Tlet_1302"/>
<keyword evidence="3 5" id="KW-0378">Hydrolase</keyword>
<evidence type="ECO:0000256" key="1">
    <source>
        <dbReference type="ARBA" id="ARBA00009227"/>
    </source>
</evidence>
<evidence type="ECO:0000256" key="4">
    <source>
        <dbReference type="PIRSR" id="PIRSR036979-1"/>
    </source>
</evidence>
<dbReference type="KEGG" id="tle:Tlet_1302"/>
<evidence type="ECO:0000256" key="3">
    <source>
        <dbReference type="ARBA" id="ARBA00022801"/>
    </source>
</evidence>
<dbReference type="PANTHER" id="PTHR11358">
    <property type="entry name" value="ARGINASE/AGMATINASE"/>
    <property type="match status" value="1"/>
</dbReference>
<dbReference type="GO" id="GO:0033389">
    <property type="term" value="P:putrescine biosynthetic process from arginine, via agmatine"/>
    <property type="evidence" value="ECO:0007669"/>
    <property type="project" value="TreeGrafter"/>
</dbReference>
<feature type="binding site" evidence="4">
    <location>
        <position position="136"/>
    </location>
    <ligand>
        <name>Mn(2+)</name>
        <dbReference type="ChEBI" id="CHEBI:29035"/>
        <label>1</label>
    </ligand>
</feature>
<comment type="similarity">
    <text evidence="1">Belongs to the arginase family. Agmatinase subfamily.</text>
</comment>
<proteinExistence type="inferred from homology"/>
<feature type="binding site" evidence="4">
    <location>
        <position position="216"/>
    </location>
    <ligand>
        <name>Mn(2+)</name>
        <dbReference type="ChEBI" id="CHEBI:29035"/>
        <label>1</label>
    </ligand>
</feature>
<dbReference type="InterPro" id="IPR005925">
    <property type="entry name" value="Agmatinase-rel"/>
</dbReference>
<accession>A8F6S5</accession>
<dbReference type="GO" id="GO:0046872">
    <property type="term" value="F:metal ion binding"/>
    <property type="evidence" value="ECO:0007669"/>
    <property type="project" value="UniProtKB-KW"/>
</dbReference>
<comment type="cofactor">
    <cofactor evidence="4">
        <name>Mn(2+)</name>
        <dbReference type="ChEBI" id="CHEBI:29035"/>
    </cofactor>
    <text evidence="4">Binds 2 manganese ions per subunit.</text>
</comment>
<organism evidence="6 7">
    <name type="scientific">Pseudothermotoga lettingae (strain ATCC BAA-301 / DSM 14385 / NBRC 107922 / TMO)</name>
    <name type="common">Thermotoga lettingae</name>
    <dbReference type="NCBI Taxonomy" id="416591"/>
    <lineage>
        <taxon>Bacteria</taxon>
        <taxon>Thermotogati</taxon>
        <taxon>Thermotogota</taxon>
        <taxon>Thermotogae</taxon>
        <taxon>Thermotogales</taxon>
        <taxon>Thermotogaceae</taxon>
        <taxon>Pseudothermotoga</taxon>
    </lineage>
</organism>
<keyword evidence="4" id="KW-0464">Manganese</keyword>
<dbReference type="EMBL" id="CP000812">
    <property type="protein sequence ID" value="ABV33859.1"/>
    <property type="molecule type" value="Genomic_DNA"/>
</dbReference>
<evidence type="ECO:0000256" key="2">
    <source>
        <dbReference type="ARBA" id="ARBA00022723"/>
    </source>
</evidence>
<dbReference type="GO" id="GO:0008783">
    <property type="term" value="F:agmatinase activity"/>
    <property type="evidence" value="ECO:0007669"/>
    <property type="project" value="TreeGrafter"/>
</dbReference>
<dbReference type="OrthoDB" id="9805406at2"/>
<evidence type="ECO:0000256" key="5">
    <source>
        <dbReference type="RuleBase" id="RU003684"/>
    </source>
</evidence>
<dbReference type="Gene3D" id="3.40.800.10">
    <property type="entry name" value="Ureohydrolase domain"/>
    <property type="match status" value="1"/>
</dbReference>
<dbReference type="PROSITE" id="PS01053">
    <property type="entry name" value="ARGINASE_1"/>
    <property type="match status" value="1"/>
</dbReference>
<protein>
    <submittedName>
        <fullName evidence="6">Putative agmatinase</fullName>
    </submittedName>
</protein>
<feature type="binding site" evidence="4">
    <location>
        <position position="138"/>
    </location>
    <ligand>
        <name>Mn(2+)</name>
        <dbReference type="ChEBI" id="CHEBI:29035"/>
        <label>1</label>
    </ligand>
</feature>
<dbReference type="Proteomes" id="UP000002016">
    <property type="component" value="Chromosome"/>
</dbReference>
<feature type="binding site" evidence="4">
    <location>
        <position position="214"/>
    </location>
    <ligand>
        <name>Mn(2+)</name>
        <dbReference type="ChEBI" id="CHEBI:29035"/>
        <label>1</label>
    </ligand>
</feature>
<dbReference type="CDD" id="cd11593">
    <property type="entry name" value="Agmatinase-like_2"/>
    <property type="match status" value="1"/>
</dbReference>
<dbReference type="eggNOG" id="COG0010">
    <property type="taxonomic scope" value="Bacteria"/>
</dbReference>
<dbReference type="PIRSF" id="PIRSF036979">
    <property type="entry name" value="Arginase"/>
    <property type="match status" value="1"/>
</dbReference>
<dbReference type="PANTHER" id="PTHR11358:SF26">
    <property type="entry name" value="GUANIDINO ACID HYDROLASE, MITOCHONDRIAL"/>
    <property type="match status" value="1"/>
</dbReference>
<dbReference type="HOGENOM" id="CLU_039478_0_2_0"/>
<feature type="binding site" evidence="4">
    <location>
        <position position="134"/>
    </location>
    <ligand>
        <name>Mn(2+)</name>
        <dbReference type="ChEBI" id="CHEBI:29035"/>
        <label>1</label>
    </ligand>
</feature>
<evidence type="ECO:0000313" key="6">
    <source>
        <dbReference type="EMBL" id="ABV33859.1"/>
    </source>
</evidence>
<reference evidence="6 7" key="2">
    <citation type="journal article" date="2009" name="Proc. Natl. Acad. Sci. U.S.A.">
        <title>On the chimeric nature, thermophilic origin, and phylogenetic placement of the Thermotogales.</title>
        <authorList>
            <person name="Zhaxybayeva O."/>
            <person name="Swithers K.S."/>
            <person name="Lapierre P."/>
            <person name="Fournier G.P."/>
            <person name="Bickhart D.M."/>
            <person name="DeBoy R.T."/>
            <person name="Nelson K.E."/>
            <person name="Nesbo C.L."/>
            <person name="Doolittle W.F."/>
            <person name="Gogarten J.P."/>
            <person name="Noll K.M."/>
        </authorList>
    </citation>
    <scope>NUCLEOTIDE SEQUENCE [LARGE SCALE GENOMIC DNA]</scope>
    <source>
        <strain evidence="7">ATCC BAA-301 / DSM 14385 / NBRC 107922 / TMO</strain>
    </source>
</reference>
<dbReference type="InterPro" id="IPR020855">
    <property type="entry name" value="Ureohydrolase_Mn_BS"/>
</dbReference>
<dbReference type="PROSITE" id="PS51409">
    <property type="entry name" value="ARGINASE_2"/>
    <property type="match status" value="1"/>
</dbReference>
<gene>
    <name evidence="6" type="ordered locus">Tlet_1302</name>
</gene>
<dbReference type="NCBIfam" id="TIGR01230">
    <property type="entry name" value="agmatinase"/>
    <property type="match status" value="1"/>
</dbReference>